<evidence type="ECO:0000256" key="1">
    <source>
        <dbReference type="ARBA" id="ARBA00004141"/>
    </source>
</evidence>
<dbReference type="GO" id="GO:0016020">
    <property type="term" value="C:membrane"/>
    <property type="evidence" value="ECO:0007669"/>
    <property type="project" value="UniProtKB-SubCell"/>
</dbReference>
<evidence type="ECO:0000256" key="2">
    <source>
        <dbReference type="ARBA" id="ARBA00008869"/>
    </source>
</evidence>
<evidence type="ECO:0000313" key="14">
    <source>
        <dbReference type="Proteomes" id="UP000008983"/>
    </source>
</evidence>
<dbReference type="RefSeq" id="XP_004039456.1">
    <property type="nucleotide sequence ID" value="XM_004039408.1"/>
</dbReference>
<dbReference type="GO" id="GO:0016887">
    <property type="term" value="F:ATP hydrolysis activity"/>
    <property type="evidence" value="ECO:0007669"/>
    <property type="project" value="InterPro"/>
</dbReference>
<dbReference type="InParanoid" id="G0QKV2"/>
<dbReference type="PROSITE" id="PS00211">
    <property type="entry name" value="ABC_TRANSPORTER_1"/>
    <property type="match status" value="2"/>
</dbReference>
<dbReference type="PROSITE" id="PS50893">
    <property type="entry name" value="ABC_TRANSPORTER_2"/>
    <property type="match status" value="2"/>
</dbReference>
<sequence>MAASMLVFDCFLYLGFYFYLNEVLPGEYGVQKKKNFNKMQENKNEKNKYFIDKSSAQFHEKHIQNGNLICKIQNLNKKYGKFKALDNIYLNLYENEIFCLLGHNGAGKTTTISVLTGLLQKTGGNIQIFGKELEENIDEIRQNIGFCSQKDILYEDLNVFEQLEYTGNIKGIPRNILYKEIERIGKDVGIFQEMNKLTKHLSGGNKRKVSLANALIGGSKLIFLDEPTSGMDAVSRQEIWNILENIKKEEKKCIVLTTHYLEEAEKLAQRIAILENGKLLVMGTSEFIKETFGVGYHLSIECQNFEENKCIWEKEKDIISQKILKEINGSYRNFQCANFQLKFVLPFKQLEKFSSLLDDLQKKELLSISIEMNSLEDAFIQIGQKNITQEQYINNQIEDIQFFQNQIYKKNQFLQQMIAFAKRQFLVTYRNWTAILMLILPILFNFFGVYLSKNILTNLQEILNLDQDISKEYLFPLKMYFLTIFIVQAYSMNTSIYINTPVLEEELQIMYILRSNGIKISTYWLGTFIVDYFSYLLTLVIFIYSLYVYQIDFLEEQLGKLSVILCVFGISLILFSYLCSFLFSKSSQAFKSFPIYSFFICYSIPWVILQITKEDFKKVNAFLEILCVFFSPFLMLQKALENLQNFEWKKQVFFFFFQSFFYVFFIYKISLKKISKIRNKKTVKNNLNLNNDNMQEPEIIKETKRIKKYENQDTIKAFQIHKKYPNGFHAVKGNSFGVQKGEIFGLLGPNGAGKSSTFKLITGNDSLSAGNIELEGKNIEKIGEEPIGGICSQEDCFWEFLTVKEHLEIYGRINGFQGKALEKIIQNFIKKMSLENFENIKAGVLSGGNKRKLSVCCAILGNKKLLFFDEPSCGMDPVAKRVFWDILRENLGEKSAVLTTHSLQEAEVLCGRIAIQVNGQFVCFGSLKELRDRFGNGQKIGVKMNFGQQQNVQFVKKMIFELFGDENVKILQDFEESIFGVEGEVFCLNFQIKQNLVRFSKIFQVLYNQLVLGGIILDFSIKLTSLEDIFLYFSQFQINNNQQN</sequence>
<gene>
    <name evidence="13" type="ORF">IMG5_022510</name>
</gene>
<keyword evidence="5" id="KW-0677">Repeat</keyword>
<dbReference type="CDD" id="cd03263">
    <property type="entry name" value="ABC_subfamily_A"/>
    <property type="match status" value="2"/>
</dbReference>
<dbReference type="Gene3D" id="3.40.50.300">
    <property type="entry name" value="P-loop containing nucleotide triphosphate hydrolases"/>
    <property type="match status" value="2"/>
</dbReference>
<feature type="transmembrane region" description="Helical" evidence="10">
    <location>
        <begin position="621"/>
        <end position="640"/>
    </location>
</feature>
<feature type="transmembrane region" description="Helical" evidence="10">
    <location>
        <begin position="473"/>
        <end position="491"/>
    </location>
</feature>
<feature type="chain" id="PRO_5003407686" description="ABC transporter domain-containing protein" evidence="11">
    <location>
        <begin position="26"/>
        <end position="1044"/>
    </location>
</feature>
<dbReference type="GO" id="GO:0005524">
    <property type="term" value="F:ATP binding"/>
    <property type="evidence" value="ECO:0007669"/>
    <property type="project" value="UniProtKB-KW"/>
</dbReference>
<feature type="domain" description="ABC transporter" evidence="12">
    <location>
        <begin position="715"/>
        <end position="943"/>
    </location>
</feature>
<dbReference type="Proteomes" id="UP000008983">
    <property type="component" value="Unassembled WGS sequence"/>
</dbReference>
<dbReference type="InterPro" id="IPR017871">
    <property type="entry name" value="ABC_transporter-like_CS"/>
</dbReference>
<keyword evidence="9 10" id="KW-0472">Membrane</keyword>
<dbReference type="InterPro" id="IPR027417">
    <property type="entry name" value="P-loop_NTPase"/>
</dbReference>
<evidence type="ECO:0000256" key="9">
    <source>
        <dbReference type="ARBA" id="ARBA00023136"/>
    </source>
</evidence>
<dbReference type="InterPro" id="IPR003439">
    <property type="entry name" value="ABC_transporter-like_ATP-bd"/>
</dbReference>
<evidence type="ECO:0000313" key="13">
    <source>
        <dbReference type="EMBL" id="EGR34152.1"/>
    </source>
</evidence>
<feature type="transmembrane region" description="Helical" evidence="10">
    <location>
        <begin position="432"/>
        <end position="452"/>
    </location>
</feature>
<dbReference type="OMA" id="QCIKDFQ"/>
<evidence type="ECO:0000256" key="5">
    <source>
        <dbReference type="ARBA" id="ARBA00022737"/>
    </source>
</evidence>
<dbReference type="Pfam" id="PF00005">
    <property type="entry name" value="ABC_tran"/>
    <property type="match status" value="2"/>
</dbReference>
<feature type="transmembrane region" description="Helical" evidence="10">
    <location>
        <begin position="652"/>
        <end position="671"/>
    </location>
</feature>
<keyword evidence="4 10" id="KW-0812">Transmembrane</keyword>
<keyword evidence="3" id="KW-0813">Transport</keyword>
<dbReference type="SMART" id="SM00382">
    <property type="entry name" value="AAA"/>
    <property type="match status" value="2"/>
</dbReference>
<comment type="subcellular location">
    <subcellularLocation>
        <location evidence="1">Membrane</location>
        <topology evidence="1">Multi-pass membrane protein</topology>
    </subcellularLocation>
</comment>
<evidence type="ECO:0000256" key="3">
    <source>
        <dbReference type="ARBA" id="ARBA00022448"/>
    </source>
</evidence>
<protein>
    <recommendedName>
        <fullName evidence="12">ABC transporter domain-containing protein</fullName>
    </recommendedName>
</protein>
<feature type="signal peptide" evidence="11">
    <location>
        <begin position="1"/>
        <end position="25"/>
    </location>
</feature>
<dbReference type="PANTHER" id="PTHR19229">
    <property type="entry name" value="ATP-BINDING CASSETTE TRANSPORTER SUBFAMILY A ABCA"/>
    <property type="match status" value="1"/>
</dbReference>
<reference evidence="13 14" key="1">
    <citation type="submission" date="2011-07" db="EMBL/GenBank/DDBJ databases">
        <authorList>
            <person name="Coyne R."/>
            <person name="Brami D."/>
            <person name="Johnson J."/>
            <person name="Hostetler J."/>
            <person name="Hannick L."/>
            <person name="Clark T."/>
            <person name="Cassidy-Hanley D."/>
            <person name="Inman J."/>
        </authorList>
    </citation>
    <scope>NUCLEOTIDE SEQUENCE [LARGE SCALE GENOMIC DNA]</scope>
    <source>
        <strain evidence="13 14">G5</strain>
    </source>
</reference>
<dbReference type="OrthoDB" id="311765at2759"/>
<comment type="similarity">
    <text evidence="2">Belongs to the ABC transporter superfamily. ABCA family.</text>
</comment>
<dbReference type="GO" id="GO:0005319">
    <property type="term" value="F:lipid transporter activity"/>
    <property type="evidence" value="ECO:0007669"/>
    <property type="project" value="TreeGrafter"/>
</dbReference>
<dbReference type="FunFam" id="3.40.50.300:FF:001253">
    <property type="entry name" value="ATP-binding cassette protein subfamily A, member 10"/>
    <property type="match status" value="1"/>
</dbReference>
<evidence type="ECO:0000256" key="6">
    <source>
        <dbReference type="ARBA" id="ARBA00022741"/>
    </source>
</evidence>
<dbReference type="eggNOG" id="KOG0059">
    <property type="taxonomic scope" value="Eukaryota"/>
</dbReference>
<name>G0QKV2_ICHMU</name>
<dbReference type="AlphaFoldDB" id="G0QKV2"/>
<keyword evidence="11" id="KW-0732">Signal</keyword>
<dbReference type="GeneID" id="14910341"/>
<dbReference type="PANTHER" id="PTHR19229:SF36">
    <property type="entry name" value="ATP-BINDING CASSETTE SUB-FAMILY A MEMBER 2"/>
    <property type="match status" value="1"/>
</dbReference>
<feature type="transmembrane region" description="Helical" evidence="10">
    <location>
        <begin position="532"/>
        <end position="549"/>
    </location>
</feature>
<feature type="domain" description="ABC transporter" evidence="12">
    <location>
        <begin position="70"/>
        <end position="301"/>
    </location>
</feature>
<dbReference type="EMBL" id="GL983197">
    <property type="protein sequence ID" value="EGR34152.1"/>
    <property type="molecule type" value="Genomic_DNA"/>
</dbReference>
<organism evidence="13 14">
    <name type="scientific">Ichthyophthirius multifiliis</name>
    <name type="common">White spot disease agent</name>
    <name type="synonym">Ich</name>
    <dbReference type="NCBI Taxonomy" id="5932"/>
    <lineage>
        <taxon>Eukaryota</taxon>
        <taxon>Sar</taxon>
        <taxon>Alveolata</taxon>
        <taxon>Ciliophora</taxon>
        <taxon>Intramacronucleata</taxon>
        <taxon>Oligohymenophorea</taxon>
        <taxon>Hymenostomatida</taxon>
        <taxon>Ophryoglenina</taxon>
        <taxon>Ichthyophthirius</taxon>
    </lineage>
</organism>
<evidence type="ECO:0000256" key="7">
    <source>
        <dbReference type="ARBA" id="ARBA00022840"/>
    </source>
</evidence>
<keyword evidence="7" id="KW-0067">ATP-binding</keyword>
<dbReference type="GO" id="GO:0140359">
    <property type="term" value="F:ABC-type transporter activity"/>
    <property type="evidence" value="ECO:0007669"/>
    <property type="project" value="InterPro"/>
</dbReference>
<evidence type="ECO:0000256" key="11">
    <source>
        <dbReference type="SAM" id="SignalP"/>
    </source>
</evidence>
<evidence type="ECO:0000256" key="10">
    <source>
        <dbReference type="SAM" id="Phobius"/>
    </source>
</evidence>
<keyword evidence="6" id="KW-0547">Nucleotide-binding</keyword>
<keyword evidence="14" id="KW-1185">Reference proteome</keyword>
<accession>G0QKV2</accession>
<dbReference type="InterPro" id="IPR026082">
    <property type="entry name" value="ABCA"/>
</dbReference>
<proteinExistence type="inferred from homology"/>
<dbReference type="STRING" id="857967.G0QKV2"/>
<keyword evidence="8 10" id="KW-1133">Transmembrane helix</keyword>
<feature type="transmembrane region" description="Helical" evidence="10">
    <location>
        <begin position="589"/>
        <end position="609"/>
    </location>
</feature>
<evidence type="ECO:0000256" key="4">
    <source>
        <dbReference type="ARBA" id="ARBA00022692"/>
    </source>
</evidence>
<evidence type="ECO:0000256" key="8">
    <source>
        <dbReference type="ARBA" id="ARBA00022989"/>
    </source>
</evidence>
<dbReference type="FunFam" id="3.40.50.300:FF:000335">
    <property type="entry name" value="ATP binding cassette subfamily A member 5"/>
    <property type="match status" value="1"/>
</dbReference>
<feature type="transmembrane region" description="Helical" evidence="10">
    <location>
        <begin position="561"/>
        <end position="583"/>
    </location>
</feature>
<evidence type="ECO:0000259" key="12">
    <source>
        <dbReference type="PROSITE" id="PS50893"/>
    </source>
</evidence>
<dbReference type="SUPFAM" id="SSF52540">
    <property type="entry name" value="P-loop containing nucleoside triphosphate hydrolases"/>
    <property type="match status" value="2"/>
</dbReference>
<dbReference type="InterPro" id="IPR003593">
    <property type="entry name" value="AAA+_ATPase"/>
</dbReference>